<feature type="domain" description="Nitrogenase/oxidoreductase component 1" evidence="1">
    <location>
        <begin position="52"/>
        <end position="453"/>
    </location>
</feature>
<evidence type="ECO:0000313" key="2">
    <source>
        <dbReference type="EMBL" id="QDR79265.1"/>
    </source>
</evidence>
<dbReference type="PANTHER" id="PTHR42956">
    <property type="entry name" value="NITROGENASE IRON-MOLYBDENUM COFACTOR BIOSYNTHESIS PROTEIN NIFE"/>
    <property type="match status" value="1"/>
</dbReference>
<protein>
    <submittedName>
        <fullName evidence="2">Light-independent protochlorophyllide reductase subunit N</fullName>
        <ecNumber evidence="2">1.3.7.7</ecNumber>
    </submittedName>
</protein>
<dbReference type="EC" id="1.3.7.7" evidence="2"/>
<dbReference type="RefSeq" id="WP_144348934.1">
    <property type="nucleotide sequence ID" value="NZ_CP036259.1"/>
</dbReference>
<dbReference type="OrthoDB" id="9767044at2"/>
<accession>A0A517DPH1</accession>
<dbReference type="Proteomes" id="UP000320776">
    <property type="component" value="Chromosome"/>
</dbReference>
<keyword evidence="2" id="KW-0560">Oxidoreductase</keyword>
<name>A0A517DPH1_9FIRM</name>
<dbReference type="InterPro" id="IPR000510">
    <property type="entry name" value="Nase/OxRdtase_comp1"/>
</dbReference>
<gene>
    <name evidence="2" type="primary">bchN_1</name>
    <name evidence="2" type="ORF">SPTER_05380</name>
</gene>
<dbReference type="InterPro" id="IPR049939">
    <property type="entry name" value="NifE-like"/>
</dbReference>
<dbReference type="Pfam" id="PF00148">
    <property type="entry name" value="Oxidored_nitro"/>
    <property type="match status" value="1"/>
</dbReference>
<dbReference type="GO" id="GO:0016491">
    <property type="term" value="F:oxidoreductase activity"/>
    <property type="evidence" value="ECO:0007669"/>
    <property type="project" value="UniProtKB-KW"/>
</dbReference>
<sequence>MAINLNHSEVPTRENRLGSITGYQGTIKDLVGQAACGSLRNKERCFSQASACSSGCAQGQLSRIVDAAVVNHGPVGCAADTVGGNTVNKWGQHIRGWEHKNIRLINTNMVEEDTVFGAVTKLREAVQEAYKRFKPKAIFITTSCVSGIIGEDIQSVIEELQAEIPVPIGSVNCEGFRSKIWATGFDAAFHAVLTTLVKPPVRKSNTVNVINFNGSARKQITEMLAQFALEPVFLLPYSSVEQLTRLSEAVATVSICGTLGSYIGNALEQEYGVPYVKTLQPHGLAGMNSWLRGLGAVIGKEAAVEKYIRQQEERIAPELAIIRSQLQGYKAVVGMGPSFGQNYIRTLRELGIDVIWGSTWHFDPQHDNGSCPASAQYLFAGEDNLPVSVADQQNFEVINLLNRLQPDLYVARHGGTTVWATKLGIPSIMINDEYTAYGYQGLIDFGYRIVDALTNRSLAKNLAARVKLPYTDWWLRQDSFAFLEEASQ</sequence>
<dbReference type="AlphaFoldDB" id="A0A517DPH1"/>
<keyword evidence="3" id="KW-1185">Reference proteome</keyword>
<dbReference type="PANTHER" id="PTHR42956:SF1">
    <property type="entry name" value="NITROGENASE IRON-MOLYBDENUM COFACTOR BIOSYNTHESIS PROTEIN NIFE"/>
    <property type="match status" value="1"/>
</dbReference>
<evidence type="ECO:0000259" key="1">
    <source>
        <dbReference type="Pfam" id="PF00148"/>
    </source>
</evidence>
<dbReference type="SUPFAM" id="SSF53807">
    <property type="entry name" value="Helical backbone' metal receptor"/>
    <property type="match status" value="1"/>
</dbReference>
<dbReference type="EMBL" id="CP036259">
    <property type="protein sequence ID" value="QDR79265.1"/>
    <property type="molecule type" value="Genomic_DNA"/>
</dbReference>
<evidence type="ECO:0000313" key="3">
    <source>
        <dbReference type="Proteomes" id="UP000320776"/>
    </source>
</evidence>
<reference evidence="2 3" key="1">
    <citation type="submission" date="2019-02" db="EMBL/GenBank/DDBJ databases">
        <title>Closed genome of Sporomusa termitida DSM 4440.</title>
        <authorList>
            <person name="Poehlein A."/>
            <person name="Daniel R."/>
        </authorList>
    </citation>
    <scope>NUCLEOTIDE SEQUENCE [LARGE SCALE GENOMIC DNA]</scope>
    <source>
        <strain evidence="2 3">DSM 4440</strain>
    </source>
</reference>
<dbReference type="Gene3D" id="3.40.50.1980">
    <property type="entry name" value="Nitrogenase molybdenum iron protein domain"/>
    <property type="match status" value="3"/>
</dbReference>
<proteinExistence type="predicted"/>
<organism evidence="2 3">
    <name type="scientific">Sporomusa termitida</name>
    <dbReference type="NCBI Taxonomy" id="2377"/>
    <lineage>
        <taxon>Bacteria</taxon>
        <taxon>Bacillati</taxon>
        <taxon>Bacillota</taxon>
        <taxon>Negativicutes</taxon>
        <taxon>Selenomonadales</taxon>
        <taxon>Sporomusaceae</taxon>
        <taxon>Sporomusa</taxon>
    </lineage>
</organism>
<dbReference type="KEGG" id="sted:SPTER_05380"/>